<reference evidence="3 5" key="1">
    <citation type="submission" date="2014-07" db="EMBL/GenBank/DDBJ databases">
        <title>Genome of Flavobacterium hydatis DSM 2063.</title>
        <authorList>
            <person name="Pipes S.E."/>
            <person name="Stropko S.J."/>
            <person name="Newman J.D."/>
        </authorList>
    </citation>
    <scope>NUCLEOTIDE SEQUENCE [LARGE SCALE GENOMIC DNA]</scope>
    <source>
        <strain evidence="3 5">DSM 2063</strain>
    </source>
</reference>
<reference evidence="4 6" key="2">
    <citation type="submission" date="2016-11" db="EMBL/GenBank/DDBJ databases">
        <title>Whole genomes of Flavobacteriaceae.</title>
        <authorList>
            <person name="Stine C."/>
            <person name="Li C."/>
            <person name="Tadesse D."/>
        </authorList>
    </citation>
    <scope>NUCLEOTIDE SEQUENCE [LARGE SCALE GENOMIC DNA]</scope>
    <source>
        <strain evidence="4 6">ATCC 29551</strain>
    </source>
</reference>
<dbReference type="STRING" id="991.IW20_05095"/>
<dbReference type="GO" id="GO:0009103">
    <property type="term" value="P:lipopolysaccharide biosynthetic process"/>
    <property type="evidence" value="ECO:0007669"/>
    <property type="project" value="TreeGrafter"/>
</dbReference>
<comment type="caution">
    <text evidence="3">The sequence shown here is derived from an EMBL/GenBank/DDBJ whole genome shotgun (WGS) entry which is preliminary data.</text>
</comment>
<dbReference type="eggNOG" id="COG0438">
    <property type="taxonomic scope" value="Bacteria"/>
</dbReference>
<evidence type="ECO:0000313" key="4">
    <source>
        <dbReference type="EMBL" id="OXA96975.1"/>
    </source>
</evidence>
<name>A0A086ANL2_FLAHY</name>
<accession>A0A086ANL2</accession>
<protein>
    <recommendedName>
        <fullName evidence="2">Glycosyl transferase family 1 domain-containing protein</fullName>
    </recommendedName>
</protein>
<dbReference type="EMBL" id="MUGY01000004">
    <property type="protein sequence ID" value="OXA96975.1"/>
    <property type="molecule type" value="Genomic_DNA"/>
</dbReference>
<dbReference type="PANTHER" id="PTHR46401:SF2">
    <property type="entry name" value="GLYCOSYLTRANSFERASE WBBK-RELATED"/>
    <property type="match status" value="1"/>
</dbReference>
<dbReference type="OrthoDB" id="9801609at2"/>
<gene>
    <name evidence="4" type="ORF">B0A62_06915</name>
    <name evidence="3" type="ORF">IW20_05095</name>
</gene>
<keyword evidence="1" id="KW-0808">Transferase</keyword>
<feature type="domain" description="Glycosyl transferase family 1" evidence="2">
    <location>
        <begin position="181"/>
        <end position="324"/>
    </location>
</feature>
<dbReference type="SUPFAM" id="SSF53756">
    <property type="entry name" value="UDP-Glycosyltransferase/glycogen phosphorylase"/>
    <property type="match status" value="1"/>
</dbReference>
<dbReference type="Gene3D" id="3.40.50.2000">
    <property type="entry name" value="Glycogen Phosphorylase B"/>
    <property type="match status" value="2"/>
</dbReference>
<dbReference type="PANTHER" id="PTHR46401">
    <property type="entry name" value="GLYCOSYLTRANSFERASE WBBK-RELATED"/>
    <property type="match status" value="1"/>
</dbReference>
<evidence type="ECO:0000256" key="1">
    <source>
        <dbReference type="ARBA" id="ARBA00022679"/>
    </source>
</evidence>
<dbReference type="Pfam" id="PF00534">
    <property type="entry name" value="Glycos_transf_1"/>
    <property type="match status" value="1"/>
</dbReference>
<evidence type="ECO:0000313" key="6">
    <source>
        <dbReference type="Proteomes" id="UP000198424"/>
    </source>
</evidence>
<dbReference type="AlphaFoldDB" id="A0A086ANL2"/>
<dbReference type="GO" id="GO:0016757">
    <property type="term" value="F:glycosyltransferase activity"/>
    <property type="evidence" value="ECO:0007669"/>
    <property type="project" value="InterPro"/>
</dbReference>
<dbReference type="InterPro" id="IPR001296">
    <property type="entry name" value="Glyco_trans_1"/>
</dbReference>
<sequence>MSFIDIKRVVFFGFNNMFKHKRGVENVIEFQSKASLSEINYYIHWDNKTKVYHYDHLICISIKKDIFWILTLNIILYKIIKKEKKVLIHSHNALMSIFSVYQSNLYTLHDALYYLTKATNHKLNIFFFVLEKILYFRVKHVHFISEYAKQMSLYGNRKNYTIIFNTSHLEKYNLDCLKTNNKRTNFQASSIKVFIVRSIEDRARIDLIIDVATKLTNSDFEFFVAGKGPLLHYYQDKIESNQLENITLLGYVPDAELIDYYKECDIVIVPAEYGEGFGLPIIEGYLFNKPVIASNKCAIPEIICSNDFLFENSIESLIEKLNSVNVKSSYNFYDFYNKFYSNFIIIKKFNELYKTI</sequence>
<organism evidence="3 5">
    <name type="scientific">Flavobacterium hydatis</name>
    <name type="common">Cytophaga aquatilis</name>
    <dbReference type="NCBI Taxonomy" id="991"/>
    <lineage>
        <taxon>Bacteria</taxon>
        <taxon>Pseudomonadati</taxon>
        <taxon>Bacteroidota</taxon>
        <taxon>Flavobacteriia</taxon>
        <taxon>Flavobacteriales</taxon>
        <taxon>Flavobacteriaceae</taxon>
        <taxon>Flavobacterium</taxon>
    </lineage>
</organism>
<dbReference type="EMBL" id="JPRM01000006">
    <property type="protein sequence ID" value="KFF18276.1"/>
    <property type="molecule type" value="Genomic_DNA"/>
</dbReference>
<evidence type="ECO:0000313" key="5">
    <source>
        <dbReference type="Proteomes" id="UP000028712"/>
    </source>
</evidence>
<evidence type="ECO:0000313" key="3">
    <source>
        <dbReference type="EMBL" id="KFF18276.1"/>
    </source>
</evidence>
<keyword evidence="6" id="KW-1185">Reference proteome</keyword>
<dbReference type="Proteomes" id="UP000028712">
    <property type="component" value="Unassembled WGS sequence"/>
</dbReference>
<dbReference type="Proteomes" id="UP000198424">
    <property type="component" value="Unassembled WGS sequence"/>
</dbReference>
<dbReference type="RefSeq" id="WP_035619566.1">
    <property type="nucleotide sequence ID" value="NZ_JBEWQG010000011.1"/>
</dbReference>
<proteinExistence type="predicted"/>
<evidence type="ECO:0000259" key="2">
    <source>
        <dbReference type="Pfam" id="PF00534"/>
    </source>
</evidence>